<dbReference type="InterPro" id="IPR007229">
    <property type="entry name" value="Nic_PRibTrfase-Fam"/>
</dbReference>
<evidence type="ECO:0000256" key="2">
    <source>
        <dbReference type="ARBA" id="ARBA00010897"/>
    </source>
</evidence>
<dbReference type="Pfam" id="PF17767">
    <property type="entry name" value="NAPRTase_N"/>
    <property type="match status" value="1"/>
</dbReference>
<evidence type="ECO:0000256" key="3">
    <source>
        <dbReference type="ARBA" id="ARBA00013236"/>
    </source>
</evidence>
<dbReference type="InterPro" id="IPR036068">
    <property type="entry name" value="Nicotinate_pribotase-like_C"/>
</dbReference>
<dbReference type="InterPro" id="IPR041525">
    <property type="entry name" value="N/Namide_PRibTrfase"/>
</dbReference>
<sequence length="400" mass="47192">MGSEESKMIINSLLDSDFYKFLMGQVVYFRFPDLWVKYKFINRDNTWFPEGFDVKLKEEINHLATLRLTEEEKSWLSKQVGMNKYYVEWFSNFKFNPDQVKVELKDKLLNVEIEGKWKETIYWEVPLLAIISQLYYQETNKYPNLEETKNKILDKKTNLCFPFADFGTRRRFSFNIQDLLVTFMKSSIYFLGTSNPHFARIHNVKPIGTSAHECVMAMSGLYGVKEANSKWIENWRFIYGNDYNVALTDTFTTEYFFKTVSQKDLLLIDGLRQDSGDPIEIGSLIIKKWKERGINAKDKKIIFSDNLNVKKATRIYETFKDRTNVIFGIGTNLTNDCGYPHLNIVIKLDSVLSRNIEHDYNEWIWKPVIKLSDDKKKWTGEKSYIMDTLIQITDKETFNV</sequence>
<keyword evidence="9" id="KW-0808">Transferase</keyword>
<proteinExistence type="inferred from homology"/>
<dbReference type="NCBIfam" id="TIGR01514">
    <property type="entry name" value="NAPRTase"/>
    <property type="match status" value="1"/>
</dbReference>
<organism evidence="9">
    <name type="scientific">viral metagenome</name>
    <dbReference type="NCBI Taxonomy" id="1070528"/>
    <lineage>
        <taxon>unclassified sequences</taxon>
        <taxon>metagenomes</taxon>
        <taxon>organismal metagenomes</taxon>
    </lineage>
</organism>
<protein>
    <recommendedName>
        <fullName evidence="3">nicotinate phosphoribosyltransferase</fullName>
        <ecNumber evidence="3">6.3.4.21</ecNumber>
    </recommendedName>
</protein>
<reference evidence="9" key="1">
    <citation type="submission" date="2020-03" db="EMBL/GenBank/DDBJ databases">
        <title>The deep terrestrial virosphere.</title>
        <authorList>
            <person name="Holmfeldt K."/>
            <person name="Nilsson E."/>
            <person name="Simone D."/>
            <person name="Lopez-Fernandez M."/>
            <person name="Wu X."/>
            <person name="de Brujin I."/>
            <person name="Lundin D."/>
            <person name="Andersson A."/>
            <person name="Bertilsson S."/>
            <person name="Dopson M."/>
        </authorList>
    </citation>
    <scope>NUCLEOTIDE SEQUENCE</scope>
    <source>
        <strain evidence="9">MM415B02123</strain>
    </source>
</reference>
<dbReference type="NCBIfam" id="NF003704">
    <property type="entry name" value="PRK05321.1"/>
    <property type="match status" value="1"/>
</dbReference>
<dbReference type="SUPFAM" id="SSF54675">
    <property type="entry name" value="Nicotinate/Quinolinate PRTase N-terminal domain-like"/>
    <property type="match status" value="1"/>
</dbReference>
<accession>A0A6M3KY49</accession>
<feature type="domain" description="Nicotinate/nicotinamide phosphoribosyltransferase" evidence="7">
    <location>
        <begin position="161"/>
        <end position="379"/>
    </location>
</feature>
<evidence type="ECO:0000256" key="5">
    <source>
        <dbReference type="ARBA" id="ARBA00022598"/>
    </source>
</evidence>
<dbReference type="InterPro" id="IPR006406">
    <property type="entry name" value="Nic_PRibTrfase"/>
</dbReference>
<dbReference type="EC" id="6.3.4.21" evidence="3"/>
<dbReference type="Pfam" id="PF04095">
    <property type="entry name" value="NAPRTase"/>
    <property type="match status" value="1"/>
</dbReference>
<evidence type="ECO:0000256" key="6">
    <source>
        <dbReference type="ARBA" id="ARBA00022642"/>
    </source>
</evidence>
<dbReference type="Gene3D" id="3.20.140.10">
    <property type="entry name" value="nicotinate phosphoribosyltransferase"/>
    <property type="match status" value="1"/>
</dbReference>
<gene>
    <name evidence="9" type="ORF">MM415B02123_0004</name>
</gene>
<dbReference type="GO" id="GO:0004516">
    <property type="term" value="F:nicotinate phosphoribosyltransferase activity"/>
    <property type="evidence" value="ECO:0007669"/>
    <property type="project" value="UniProtKB-EC"/>
</dbReference>
<evidence type="ECO:0000313" key="9">
    <source>
        <dbReference type="EMBL" id="QJA86145.1"/>
    </source>
</evidence>
<name>A0A6M3KY49_9ZZZZ</name>
<keyword evidence="5" id="KW-0436">Ligase</keyword>
<evidence type="ECO:0000259" key="8">
    <source>
        <dbReference type="Pfam" id="PF17767"/>
    </source>
</evidence>
<evidence type="ECO:0000256" key="4">
    <source>
        <dbReference type="ARBA" id="ARBA00022553"/>
    </source>
</evidence>
<keyword evidence="6" id="KW-0662">Pyridine nucleotide biosynthesis</keyword>
<keyword evidence="9" id="KW-0328">Glycosyltransferase</keyword>
<dbReference type="InterPro" id="IPR040727">
    <property type="entry name" value="NAPRTase_N"/>
</dbReference>
<evidence type="ECO:0000259" key="7">
    <source>
        <dbReference type="Pfam" id="PF04095"/>
    </source>
</evidence>
<dbReference type="GO" id="GO:0034355">
    <property type="term" value="P:NAD+ biosynthetic process via the salvage pathway"/>
    <property type="evidence" value="ECO:0007669"/>
    <property type="project" value="TreeGrafter"/>
</dbReference>
<keyword evidence="4" id="KW-0597">Phosphoprotein</keyword>
<dbReference type="EMBL" id="MT142618">
    <property type="protein sequence ID" value="QJA86145.1"/>
    <property type="molecule type" value="Genomic_DNA"/>
</dbReference>
<dbReference type="UniPathway" id="UPA00253">
    <property type="reaction ID" value="UER00457"/>
</dbReference>
<dbReference type="GO" id="GO:0016757">
    <property type="term" value="F:glycosyltransferase activity"/>
    <property type="evidence" value="ECO:0007669"/>
    <property type="project" value="UniProtKB-KW"/>
</dbReference>
<dbReference type="GO" id="GO:0005829">
    <property type="term" value="C:cytosol"/>
    <property type="evidence" value="ECO:0007669"/>
    <property type="project" value="TreeGrafter"/>
</dbReference>
<dbReference type="PANTHER" id="PTHR11098:SF1">
    <property type="entry name" value="NICOTINATE PHOSPHORIBOSYLTRANSFERASE"/>
    <property type="match status" value="1"/>
</dbReference>
<comment type="pathway">
    <text evidence="1">Cofactor biosynthesis; NAD(+) biosynthesis; nicotinate D-ribonucleotide from nicotinate: step 1/1.</text>
</comment>
<feature type="domain" description="Nicotinate phosphoribosyltransferase N-terminal" evidence="8">
    <location>
        <begin position="14"/>
        <end position="132"/>
    </location>
</feature>
<comment type="similarity">
    <text evidence="2">Belongs to the NAPRTase family.</text>
</comment>
<dbReference type="PIRSF" id="PIRSF000484">
    <property type="entry name" value="NAPRT"/>
    <property type="match status" value="1"/>
</dbReference>
<dbReference type="PANTHER" id="PTHR11098">
    <property type="entry name" value="NICOTINATE PHOSPHORIBOSYLTRANSFERASE"/>
    <property type="match status" value="1"/>
</dbReference>
<dbReference type="HAMAP" id="MF_00570">
    <property type="entry name" value="NAPRTase"/>
    <property type="match status" value="1"/>
</dbReference>
<dbReference type="SUPFAM" id="SSF51690">
    <property type="entry name" value="Nicotinate/Quinolinate PRTase C-terminal domain-like"/>
    <property type="match status" value="1"/>
</dbReference>
<evidence type="ECO:0000256" key="1">
    <source>
        <dbReference type="ARBA" id="ARBA00004952"/>
    </source>
</evidence>
<dbReference type="AlphaFoldDB" id="A0A6M3KY49"/>